<dbReference type="EMBL" id="CP000860">
    <property type="protein sequence ID" value="ACA58907.1"/>
    <property type="molecule type" value="Genomic_DNA"/>
</dbReference>
<dbReference type="KEGG" id="dau:Daud_0349"/>
<gene>
    <name evidence="2" type="ordered locus">Daud_0349</name>
</gene>
<sequence length="106" mass="11483">MEKLWIIVAMGAVTYLPRALPLAVLAQMKIPEGFIRWLRFVPVAVLAALLAPELLLHEGAFDLSLRNQFLLAAVPCFLVAVKTKNLFFTVGVGLAAAILLQAVMPG</sequence>
<evidence type="ECO:0000256" key="1">
    <source>
        <dbReference type="SAM" id="Phobius"/>
    </source>
</evidence>
<feature type="transmembrane region" description="Helical" evidence="1">
    <location>
        <begin position="86"/>
        <end position="104"/>
    </location>
</feature>
<dbReference type="HOGENOM" id="CLU_157896_0_1_9"/>
<keyword evidence="1" id="KW-0472">Membrane</keyword>
<feature type="transmembrane region" description="Helical" evidence="1">
    <location>
        <begin position="6"/>
        <end position="25"/>
    </location>
</feature>
<feature type="transmembrane region" description="Helical" evidence="1">
    <location>
        <begin position="63"/>
        <end position="81"/>
    </location>
</feature>
<dbReference type="Proteomes" id="UP000008544">
    <property type="component" value="Chromosome"/>
</dbReference>
<reference evidence="2 3" key="2">
    <citation type="journal article" date="2008" name="Science">
        <title>Environmental genomics reveals a single-species ecosystem deep within Earth.</title>
        <authorList>
            <person name="Chivian D."/>
            <person name="Brodie E.L."/>
            <person name="Alm E.J."/>
            <person name="Culley D.E."/>
            <person name="Dehal P.S."/>
            <person name="Desantis T.Z."/>
            <person name="Gihring T.M."/>
            <person name="Lapidus A."/>
            <person name="Lin L.H."/>
            <person name="Lowry S.R."/>
            <person name="Moser D.P."/>
            <person name="Richardson P.M."/>
            <person name="Southam G."/>
            <person name="Wanger G."/>
            <person name="Pratt L.M."/>
            <person name="Andersen G.L."/>
            <person name="Hazen T.C."/>
            <person name="Brockman F.J."/>
            <person name="Arkin A.P."/>
            <person name="Onstott T.C."/>
        </authorList>
    </citation>
    <scope>NUCLEOTIDE SEQUENCE [LARGE SCALE GENOMIC DNA]</scope>
    <source>
        <strain evidence="2 3">MP104C</strain>
    </source>
</reference>
<dbReference type="InterPro" id="IPR008407">
    <property type="entry name" value="Brnchd-chn_aa_trnsp_AzlD"/>
</dbReference>
<dbReference type="RefSeq" id="WP_012301499.1">
    <property type="nucleotide sequence ID" value="NC_010424.1"/>
</dbReference>
<dbReference type="OrthoDB" id="9811308at2"/>
<evidence type="ECO:0000313" key="3">
    <source>
        <dbReference type="Proteomes" id="UP000008544"/>
    </source>
</evidence>
<keyword evidence="1" id="KW-1133">Transmembrane helix</keyword>
<accession>B1I1D5</accession>
<dbReference type="STRING" id="477974.Daud_0349"/>
<reference evidence="3" key="1">
    <citation type="submission" date="2007-10" db="EMBL/GenBank/DDBJ databases">
        <title>Complete sequence of chromosome of Desulforudis audaxviator MP104C.</title>
        <authorList>
            <person name="Copeland A."/>
            <person name="Lucas S."/>
            <person name="Lapidus A."/>
            <person name="Barry K."/>
            <person name="Glavina del Rio T."/>
            <person name="Dalin E."/>
            <person name="Tice H."/>
            <person name="Bruce D."/>
            <person name="Pitluck S."/>
            <person name="Lowry S.R."/>
            <person name="Larimer F."/>
            <person name="Land M.L."/>
            <person name="Hauser L."/>
            <person name="Kyrpides N."/>
            <person name="Ivanova N.N."/>
            <person name="Richardson P."/>
        </authorList>
    </citation>
    <scope>NUCLEOTIDE SEQUENCE [LARGE SCALE GENOMIC DNA]</scope>
    <source>
        <strain evidence="3">MP104C</strain>
    </source>
</reference>
<protein>
    <submittedName>
        <fullName evidence="2">Branched-chain amino acid transport</fullName>
    </submittedName>
</protein>
<feature type="transmembrane region" description="Helical" evidence="1">
    <location>
        <begin position="37"/>
        <end position="57"/>
    </location>
</feature>
<proteinExistence type="predicted"/>
<name>B1I1D5_DESAP</name>
<dbReference type="AlphaFoldDB" id="B1I1D5"/>
<dbReference type="eggNOG" id="COG4392">
    <property type="taxonomic scope" value="Bacteria"/>
</dbReference>
<keyword evidence="3" id="KW-1185">Reference proteome</keyword>
<organism evidence="2 3">
    <name type="scientific">Desulforudis audaxviator (strain MP104C)</name>
    <dbReference type="NCBI Taxonomy" id="477974"/>
    <lineage>
        <taxon>Bacteria</taxon>
        <taxon>Bacillati</taxon>
        <taxon>Bacillota</taxon>
        <taxon>Clostridia</taxon>
        <taxon>Thermoanaerobacterales</taxon>
        <taxon>Candidatus Desulforudaceae</taxon>
        <taxon>Candidatus Desulforudis</taxon>
    </lineage>
</organism>
<evidence type="ECO:0000313" key="2">
    <source>
        <dbReference type="EMBL" id="ACA58907.1"/>
    </source>
</evidence>
<dbReference type="Pfam" id="PF05437">
    <property type="entry name" value="AzlD"/>
    <property type="match status" value="1"/>
</dbReference>
<keyword evidence="1" id="KW-0812">Transmembrane</keyword>